<dbReference type="Gene3D" id="2.60.120.430">
    <property type="entry name" value="Galactose-binding lectin"/>
    <property type="match status" value="1"/>
</dbReference>
<dbReference type="OrthoDB" id="996574at2"/>
<dbReference type="GO" id="GO:0005975">
    <property type="term" value="P:carbohydrate metabolic process"/>
    <property type="evidence" value="ECO:0007669"/>
    <property type="project" value="UniProtKB-ARBA"/>
</dbReference>
<dbReference type="PROSITE" id="PS50093">
    <property type="entry name" value="PKD"/>
    <property type="match status" value="2"/>
</dbReference>
<name>A0A1M6FYD0_9FLAO</name>
<dbReference type="InterPro" id="IPR011042">
    <property type="entry name" value="6-blade_b-propeller_TolB-like"/>
</dbReference>
<accession>A0A1M6FYD0</accession>
<feature type="region of interest" description="Disordered" evidence="2">
    <location>
        <begin position="1890"/>
        <end position="1910"/>
    </location>
</feature>
<feature type="domain" description="PKD" evidence="3">
    <location>
        <begin position="2419"/>
        <end position="2500"/>
    </location>
</feature>
<dbReference type="InterPro" id="IPR013320">
    <property type="entry name" value="ConA-like_dom_sf"/>
</dbReference>
<organism evidence="4 5">
    <name type="scientific">Pseudozobellia thermophila</name>
    <dbReference type="NCBI Taxonomy" id="192903"/>
    <lineage>
        <taxon>Bacteria</taxon>
        <taxon>Pseudomonadati</taxon>
        <taxon>Bacteroidota</taxon>
        <taxon>Flavobacteriia</taxon>
        <taxon>Flavobacteriales</taxon>
        <taxon>Flavobacteriaceae</taxon>
        <taxon>Pseudozobellia</taxon>
    </lineage>
</organism>
<dbReference type="InterPro" id="IPR021720">
    <property type="entry name" value="Malectin_dom"/>
</dbReference>
<dbReference type="RefSeq" id="WP_072991597.1">
    <property type="nucleotide sequence ID" value="NZ_FQYU01000002.1"/>
</dbReference>
<dbReference type="InterPro" id="IPR013783">
    <property type="entry name" value="Ig-like_fold"/>
</dbReference>
<feature type="region of interest" description="Disordered" evidence="2">
    <location>
        <begin position="604"/>
        <end position="639"/>
    </location>
</feature>
<dbReference type="GO" id="GO:0004553">
    <property type="term" value="F:hydrolase activity, hydrolyzing O-glycosyl compounds"/>
    <property type="evidence" value="ECO:0007669"/>
    <property type="project" value="UniProtKB-ARBA"/>
</dbReference>
<dbReference type="SMART" id="SM00612">
    <property type="entry name" value="Kelch"/>
    <property type="match status" value="4"/>
</dbReference>
<feature type="compositionally biased region" description="Acidic residues" evidence="2">
    <location>
        <begin position="618"/>
        <end position="635"/>
    </location>
</feature>
<proteinExistence type="predicted"/>
<dbReference type="Gene3D" id="2.120.10.30">
    <property type="entry name" value="TolB, C-terminal domain"/>
    <property type="match status" value="1"/>
</dbReference>
<dbReference type="Pfam" id="PF18962">
    <property type="entry name" value="Por_Secre_tail"/>
    <property type="match status" value="1"/>
</dbReference>
<keyword evidence="5" id="KW-1185">Reference proteome</keyword>
<dbReference type="SUPFAM" id="SSF49299">
    <property type="entry name" value="PKD domain"/>
    <property type="match status" value="2"/>
</dbReference>
<dbReference type="PANTHER" id="PTHR45632">
    <property type="entry name" value="LD33804P"/>
    <property type="match status" value="1"/>
</dbReference>
<dbReference type="STRING" id="192903.SAMN04488513_102599"/>
<dbReference type="Pfam" id="PF11721">
    <property type="entry name" value="Malectin"/>
    <property type="match status" value="1"/>
</dbReference>
<sequence length="2591" mass="277683">MKKHYTVYSVFLTSLFCLLFIGAGRAQSFNATNLVDAEILKPTSLDFGPNGKLYVAQQDGTIKEYSILRDDADPGQGTYTAVDTKTIDIVRNEVPNHNDDGTINTENVRQITGLLAAGTATVPVLYVSSSDSRIGGGGSGNDKNLDTNSGVLSRLTYNGTTWDKVDLVRGLPRCEENHSTNGMEIFERNGNTYLLLQQGGNANKGAPSNNFAGTPETFLSGAMLIIDLTQLEEIEAANGGPFVDTRQGNTKFIYDLPTLNDPSRPDIDNTDPEFPYPVGHPMYNATIDKGDPFGGNNGLNQAFHEEGGPVQIFSPGWRNGYDVMITADGRVYSVDNGPNKTWGGLPVIYTADGQRKGDESTTVYDPDNGDYITNELNESGHLGHGDPLHYVGQVTDANGSYYAGHPVPIRAFPSRAGLKVYEFDGKNWIIEEEYNLGELLTGVSGYYNPAFDLSDFPDDPIQGAYLSNVDDDPRMRILDIVNSSTNGICEYTASNFDGAMKGNILTASHNGKINRYILNESGDGLNGKNNNFLSGFGSIPLDVIAQGDLDLFPGTIWVANYQSNSISVFEPTDFGNCVEPSDPEYDGTADYDYDRYTNDDELANGTDICSGGSKPTDNDGDFISDLNDPDDDNDGIPDVNDPFAIDASNGLATNLPVEYPFWSNDPGTGFFGLGFTGLMLPLDGTTDYLDQFDGDNLSFGGAGGKATIDLVDQGDALTNTQNNGFQFGVNVDTNSPPFTVHSKIETPFANVSSTENNSYGIFIGNGDQDHYLKLALMDGTLPDDGVLGFEVVREDGTSTVYSQKYDVVGLQGASAAYVYISVDPQANTAQPYYSVDGGENVYPLGEPVALPAALLDPNDDQGMAVGLIATSNGGTPFTATWDYINVKVDGNTELALSDSPIDFGTLYTGSGQVQLVPTLENGGGPASGAIEITDVRITGANADLFDYNVELPLILGPGANKTIQLNFFPDNVEGVKTANLEFVHSGENSPYIVPLVSTLEVKIEPSYEVVARVNAGGPAVPATDGELDWEANAASGAVTGDKYSVNTGSIPSAENTFLYENRHISVPSYIDEATFNAIYSKERYDSSSGADMEFKFPVENGDYIVNIYTGNGYGPANHIGDRIFDIFIESELKGDDIDVVALFGGGGTDFYAGMLSYEVSVSDGELNVLFGHTGVENPVLQGIEVLKVIEGSAPVTLVPIEDQFSFVDDHIDLAVSASGGDANQNFTYAIAGQPDGINIEPTNGHIYGTIASSALTGGTNNDGIHTVTVKVSKPGSVSKSTVFTWTVDNRYWTDKDEDGNYTARHECSLVQAGDKFYLMGGRENAKTIDVYDYASDTWTQISNSSPEEFNHFQAVEYQGLIWVIGAFKTNSFPNEAPAEYIWAFDPANEEWIKGPEIPENRRRGSTGLVVYNDKFYISGGNTDGHDGGYVNWFDQYDPATGQWTVLDDAPRARDHFHAAVLENKMYLVGGRLSGGDEGVFKPTVAEVDVYDFSTGTWSTLPSDQNIPTPRAAAAVAGFNGKLIVAGGEVEDQEVYGEVTSGALAVTEEYDPESQSWSRLPDLNHARHGTQAIVSGNGVYVLAGSPVKGGGNQKNMEYYGVDAPVGEAIAASALSVPDIVDFEVGKTGHVNLQVTDGNNGIFIRSMKLSGDDSSHYTITSTETENILLKANSLYELAIALDESGADTHAILTIEYGAGSAVDIVLKNGEYNAGIVDPGTQYNAEGESVNLQLVAENMGSNLTFSAEGLPPGLEIDEATGLISGIIGSGDSDGAFIEDNGLVVIEAESGTLTPGWTETTTGGAVGIIATNDSFNSQSKGTIPYQIQITNPGVYRFNWRSFYSGDSSTDENDSWLRFPNNENVWFFGYKGTPADEASLIANLTGEQENVVFPKGSSRVTSETTPEGSGSNGYFKIWRSGGTSETYDWQAKTSDEDAHNVYVWFVNPGTYTMEISERSAGHTIDKMALYKLDGTSYSDGQLTALGESERSGGTTQGAADNSPYSVVVTAQNTGISSSVEFQWVVDNSGNPFAVVGADPLSGSAPLTVNFTGSRSADDVGIVDYSWEFGDALSSTSDEADPSFTFTQPGTYTVLLRVTDGDGKTDSDTVEISVTPAVEYTISVVSAANGTISPSGDVKVVEGESQVFLITPDLGYAIQNVLVDGVSQGALESYTFNEVSEDHTIEAVFVEIPNSITATAGDGGSISPEGALFFDGGEDQVFTATADEGYEFDYFIVDNQFIVHEPSYLFEDITGKHSIKAVFTEVEKPSYLIIASAGYGGTITPIGENLVVESESLSFSVTASAGYEFDYFEVDGEVVKDITEYTFENVTEPHTIKAVFKEKSDRDTYTITVTYSEGGTVDPNGTITVDKGEDQVIGISPDDGFRIARILVDNEEVDIVQEYTFAHVGSDHTMEVVFERSNSAPTAVALADIVSGYAPLLVNFNGEDSTDDSGIVSYTWDFGDGSDPVNGALASHTYNQPGSYTVTLSVEDGEGEIGQDSLTITVSNSPDIDEDEFRLFPNPASVRVTIGFGAPVRLETISIFDMGSNLVLYIENPGTSASSTYEVEVAGLSAGMYIMRTKDVDGKEINERLLIRH</sequence>
<evidence type="ECO:0000256" key="2">
    <source>
        <dbReference type="SAM" id="MobiDB-lite"/>
    </source>
</evidence>
<dbReference type="EMBL" id="FQYU01000002">
    <property type="protein sequence ID" value="SHJ02657.1"/>
    <property type="molecule type" value="Genomic_DNA"/>
</dbReference>
<dbReference type="SMART" id="SM00089">
    <property type="entry name" value="PKD"/>
    <property type="match status" value="2"/>
</dbReference>
<dbReference type="Pfam" id="PF18998">
    <property type="entry name" value="Flg_new_2"/>
    <property type="match status" value="2"/>
</dbReference>
<evidence type="ECO:0000313" key="4">
    <source>
        <dbReference type="EMBL" id="SHJ02657.1"/>
    </source>
</evidence>
<feature type="compositionally biased region" description="Polar residues" evidence="2">
    <location>
        <begin position="1893"/>
        <end position="1904"/>
    </location>
</feature>
<dbReference type="InterPro" id="IPR000601">
    <property type="entry name" value="PKD_dom"/>
</dbReference>
<evidence type="ECO:0000256" key="1">
    <source>
        <dbReference type="ARBA" id="ARBA00022729"/>
    </source>
</evidence>
<dbReference type="InterPro" id="IPR044060">
    <property type="entry name" value="Bacterial_rp_domain"/>
</dbReference>
<dbReference type="SUPFAM" id="SSF117281">
    <property type="entry name" value="Kelch motif"/>
    <property type="match status" value="1"/>
</dbReference>
<dbReference type="InterPro" id="IPR022409">
    <property type="entry name" value="PKD/Chitinase_dom"/>
</dbReference>
<dbReference type="InterPro" id="IPR015915">
    <property type="entry name" value="Kelch-typ_b-propeller"/>
</dbReference>
<dbReference type="InterPro" id="IPR006652">
    <property type="entry name" value="Kelch_1"/>
</dbReference>
<reference evidence="5" key="1">
    <citation type="submission" date="2016-11" db="EMBL/GenBank/DDBJ databases">
        <authorList>
            <person name="Varghese N."/>
            <person name="Submissions S."/>
        </authorList>
    </citation>
    <scope>NUCLEOTIDE SEQUENCE [LARGE SCALE GENOMIC DNA]</scope>
    <source>
        <strain evidence="5">DSM 19858</strain>
    </source>
</reference>
<dbReference type="Pfam" id="PF05345">
    <property type="entry name" value="He_PIG"/>
    <property type="match status" value="2"/>
</dbReference>
<dbReference type="Pfam" id="PF24681">
    <property type="entry name" value="Kelch_KLHDC2_KLHL20_DRC7"/>
    <property type="match status" value="1"/>
</dbReference>
<dbReference type="Gene3D" id="2.60.120.200">
    <property type="match status" value="1"/>
</dbReference>
<dbReference type="SUPFAM" id="SSF49899">
    <property type="entry name" value="Concanavalin A-like lectins/glucanases"/>
    <property type="match status" value="1"/>
</dbReference>
<keyword evidence="1" id="KW-0732">Signal</keyword>
<dbReference type="Gene3D" id="2.60.40.10">
    <property type="entry name" value="Immunoglobulins"/>
    <property type="match status" value="3"/>
</dbReference>
<dbReference type="InterPro" id="IPR026444">
    <property type="entry name" value="Secre_tail"/>
</dbReference>
<dbReference type="InterPro" id="IPR035986">
    <property type="entry name" value="PKD_dom_sf"/>
</dbReference>
<evidence type="ECO:0000259" key="3">
    <source>
        <dbReference type="PROSITE" id="PS50093"/>
    </source>
</evidence>
<dbReference type="CDD" id="cd00146">
    <property type="entry name" value="PKD"/>
    <property type="match status" value="2"/>
</dbReference>
<protein>
    <submittedName>
        <fullName evidence="4">PKD repeat-containing protein</fullName>
    </submittedName>
</protein>
<feature type="domain" description="PKD" evidence="3">
    <location>
        <begin position="2026"/>
        <end position="2113"/>
    </location>
</feature>
<evidence type="ECO:0000313" key="5">
    <source>
        <dbReference type="Proteomes" id="UP000184543"/>
    </source>
</evidence>
<dbReference type="Proteomes" id="UP000184543">
    <property type="component" value="Unassembled WGS sequence"/>
</dbReference>
<dbReference type="Gene3D" id="2.120.10.80">
    <property type="entry name" value="Kelch-type beta propeller"/>
    <property type="match status" value="2"/>
</dbReference>
<gene>
    <name evidence="4" type="ORF">SAMN04488513_102599</name>
</gene>
<dbReference type="Pfam" id="PF18911">
    <property type="entry name" value="PKD_4"/>
    <property type="match status" value="2"/>
</dbReference>